<dbReference type="EMBL" id="JAKLMC020000015">
    <property type="protein sequence ID" value="KAK5952454.1"/>
    <property type="molecule type" value="Genomic_DNA"/>
</dbReference>
<evidence type="ECO:0000313" key="6">
    <source>
        <dbReference type="EMBL" id="KAK5952454.1"/>
    </source>
</evidence>
<dbReference type="PROSITE" id="PS01170">
    <property type="entry name" value="RIBOSOMAL_L6E"/>
    <property type="match status" value="1"/>
</dbReference>
<feature type="compositionally biased region" description="Basic and acidic residues" evidence="5">
    <location>
        <begin position="140"/>
        <end position="158"/>
    </location>
</feature>
<evidence type="ECO:0000256" key="4">
    <source>
        <dbReference type="RuleBase" id="RU000662"/>
    </source>
</evidence>
<dbReference type="Gene3D" id="2.30.30.30">
    <property type="match status" value="1"/>
</dbReference>
<dbReference type="AlphaFoldDB" id="A0AAN8ECN7"/>
<dbReference type="InterPro" id="IPR008991">
    <property type="entry name" value="Translation_prot_SH3-like_sf"/>
</dbReference>
<accession>A0AAN8ECN7</accession>
<feature type="compositionally biased region" description="Polar residues" evidence="5">
    <location>
        <begin position="1"/>
        <end position="12"/>
    </location>
</feature>
<comment type="caution">
    <text evidence="6">The sequence shown here is derived from an EMBL/GenBank/DDBJ whole genome shotgun (WGS) entry which is preliminary data.</text>
</comment>
<evidence type="ECO:0000256" key="5">
    <source>
        <dbReference type="SAM" id="MobiDB-lite"/>
    </source>
</evidence>
<feature type="region of interest" description="Disordered" evidence="5">
    <location>
        <begin position="140"/>
        <end position="169"/>
    </location>
</feature>
<dbReference type="InterPro" id="IPR000915">
    <property type="entry name" value="60S_ribosomal_eL6"/>
</dbReference>
<dbReference type="Pfam" id="PF01159">
    <property type="entry name" value="Ribosomal_L6e"/>
    <property type="match status" value="1"/>
</dbReference>
<dbReference type="InterPro" id="IPR041997">
    <property type="entry name" value="Ribosomal_eL6_KOW"/>
</dbReference>
<sequence length="205" mass="23007">MSSADANSSTTKKFGKGERTIPHHSQKASRFYPAYDEPQKKKTRKSIKPTKYRESLQPGAVLILLAGRFRGKRVVLLKHLDQGTLLVTGPFKVNGVPLRRVNARYVIATSTKVDLSGVESSTLDKVSKPEYFVREKKSKSEKSEEAFFKQGEKPEAKKPTSARASDQKSIDKPILAAIKKQDMLASYLASNFSLRHGQRPHEMKF</sequence>
<dbReference type="GO" id="GO:0002181">
    <property type="term" value="P:cytoplasmic translation"/>
    <property type="evidence" value="ECO:0007669"/>
    <property type="project" value="TreeGrafter"/>
</dbReference>
<dbReference type="InterPro" id="IPR014722">
    <property type="entry name" value="Rib_uL2_dom2"/>
</dbReference>
<proteinExistence type="inferred from homology"/>
<dbReference type="GO" id="GO:0022625">
    <property type="term" value="C:cytosolic large ribosomal subunit"/>
    <property type="evidence" value="ECO:0007669"/>
    <property type="project" value="TreeGrafter"/>
</dbReference>
<dbReference type="GO" id="GO:0003735">
    <property type="term" value="F:structural constituent of ribosome"/>
    <property type="evidence" value="ECO:0007669"/>
    <property type="project" value="InterPro"/>
</dbReference>
<keyword evidence="3 4" id="KW-0687">Ribonucleoprotein</keyword>
<feature type="region of interest" description="Disordered" evidence="5">
    <location>
        <begin position="1"/>
        <end position="51"/>
    </location>
</feature>
<feature type="compositionally biased region" description="Basic residues" evidence="5">
    <location>
        <begin position="41"/>
        <end position="50"/>
    </location>
</feature>
<reference evidence="6 7" key="1">
    <citation type="submission" date="2022-12" db="EMBL/GenBank/DDBJ databases">
        <title>Genomic features and morphological characterization of a novel Knufia sp. strain isolated from spacecraft assembly facility.</title>
        <authorList>
            <person name="Teixeira M."/>
            <person name="Chander A.M."/>
            <person name="Stajich J.E."/>
            <person name="Venkateswaran K."/>
        </authorList>
    </citation>
    <scope>NUCLEOTIDE SEQUENCE [LARGE SCALE GENOMIC DNA]</scope>
    <source>
        <strain evidence="6 7">FJI-L2-BK-P2</strain>
    </source>
</reference>
<gene>
    <name evidence="6" type="primary">RPL6</name>
    <name evidence="6" type="ORF">OHC33_006497</name>
</gene>
<dbReference type="PANTHER" id="PTHR10715">
    <property type="entry name" value="60S RIBOSOMAL PROTEIN L6"/>
    <property type="match status" value="1"/>
</dbReference>
<dbReference type="SUPFAM" id="SSF50104">
    <property type="entry name" value="Translation proteins SH3-like domain"/>
    <property type="match status" value="1"/>
</dbReference>
<dbReference type="GO" id="GO:0003723">
    <property type="term" value="F:RNA binding"/>
    <property type="evidence" value="ECO:0007669"/>
    <property type="project" value="TreeGrafter"/>
</dbReference>
<evidence type="ECO:0000313" key="7">
    <source>
        <dbReference type="Proteomes" id="UP001316803"/>
    </source>
</evidence>
<evidence type="ECO:0000256" key="2">
    <source>
        <dbReference type="ARBA" id="ARBA00022980"/>
    </source>
</evidence>
<evidence type="ECO:0000256" key="1">
    <source>
        <dbReference type="ARBA" id="ARBA00010592"/>
    </source>
</evidence>
<dbReference type="FunFam" id="2.30.30.30:FF:000014">
    <property type="entry name" value="60S ribosomal protein L6"/>
    <property type="match status" value="1"/>
</dbReference>
<evidence type="ECO:0000256" key="3">
    <source>
        <dbReference type="ARBA" id="ARBA00023274"/>
    </source>
</evidence>
<keyword evidence="2 4" id="KW-0689">Ribosomal protein</keyword>
<dbReference type="PANTHER" id="PTHR10715:SF0">
    <property type="entry name" value="LARGE RIBOSOMAL SUBUNIT PROTEIN EL6"/>
    <property type="match status" value="1"/>
</dbReference>
<comment type="similarity">
    <text evidence="1 4">Belongs to the eukaryotic ribosomal protein eL6 family.</text>
</comment>
<organism evidence="6 7">
    <name type="scientific">Knufia fluminis</name>
    <dbReference type="NCBI Taxonomy" id="191047"/>
    <lineage>
        <taxon>Eukaryota</taxon>
        <taxon>Fungi</taxon>
        <taxon>Dikarya</taxon>
        <taxon>Ascomycota</taxon>
        <taxon>Pezizomycotina</taxon>
        <taxon>Eurotiomycetes</taxon>
        <taxon>Chaetothyriomycetidae</taxon>
        <taxon>Chaetothyriales</taxon>
        <taxon>Trichomeriaceae</taxon>
        <taxon>Knufia</taxon>
    </lineage>
</organism>
<dbReference type="InterPro" id="IPR049633">
    <property type="entry name" value="Ribosomal_eL6_CS"/>
</dbReference>
<dbReference type="GO" id="GO:0000027">
    <property type="term" value="P:ribosomal large subunit assembly"/>
    <property type="evidence" value="ECO:0007669"/>
    <property type="project" value="TreeGrafter"/>
</dbReference>
<dbReference type="Proteomes" id="UP001316803">
    <property type="component" value="Unassembled WGS sequence"/>
</dbReference>
<name>A0AAN8ECN7_9EURO</name>
<protein>
    <recommendedName>
        <fullName evidence="4">60S ribosomal protein L6</fullName>
    </recommendedName>
</protein>
<dbReference type="CDD" id="cd13156">
    <property type="entry name" value="KOW_RPL6"/>
    <property type="match status" value="1"/>
</dbReference>
<keyword evidence="7" id="KW-1185">Reference proteome</keyword>